<organism evidence="1 2">
    <name type="scientific">Cryphonectria parasitica (strain ATCC 38755 / EP155)</name>
    <dbReference type="NCBI Taxonomy" id="660469"/>
    <lineage>
        <taxon>Eukaryota</taxon>
        <taxon>Fungi</taxon>
        <taxon>Dikarya</taxon>
        <taxon>Ascomycota</taxon>
        <taxon>Pezizomycotina</taxon>
        <taxon>Sordariomycetes</taxon>
        <taxon>Sordariomycetidae</taxon>
        <taxon>Diaporthales</taxon>
        <taxon>Cryphonectriaceae</taxon>
        <taxon>Cryphonectria-Endothia species complex</taxon>
        <taxon>Cryphonectria</taxon>
    </lineage>
</organism>
<feature type="non-terminal residue" evidence="1">
    <location>
        <position position="1"/>
    </location>
</feature>
<comment type="caution">
    <text evidence="1">The sequence shown here is derived from an EMBL/GenBank/DDBJ whole genome shotgun (WGS) entry which is preliminary data.</text>
</comment>
<sequence length="65" mass="7407">VSNETKSTCRALVLSIFPDIDPDHLDVLCEERQWSSSGVLEHILNQQEDGIQYPTALKANLKRKR</sequence>
<dbReference type="AlphaFoldDB" id="A0A9P5CQL2"/>
<dbReference type="Proteomes" id="UP000803844">
    <property type="component" value="Unassembled WGS sequence"/>
</dbReference>
<proteinExistence type="predicted"/>
<reference evidence="1" key="1">
    <citation type="journal article" date="2020" name="Phytopathology">
        <title>Genome sequence of the chestnut blight fungus Cryphonectria parasitica EP155: A fundamental resource for an archetypical invasive plant pathogen.</title>
        <authorList>
            <person name="Crouch J.A."/>
            <person name="Dawe A."/>
            <person name="Aerts A."/>
            <person name="Barry K."/>
            <person name="Churchill A.C.L."/>
            <person name="Grimwood J."/>
            <person name="Hillman B."/>
            <person name="Milgroom M.G."/>
            <person name="Pangilinan J."/>
            <person name="Smith M."/>
            <person name="Salamov A."/>
            <person name="Schmutz J."/>
            <person name="Yadav J."/>
            <person name="Grigoriev I.V."/>
            <person name="Nuss D."/>
        </authorList>
    </citation>
    <scope>NUCLEOTIDE SEQUENCE</scope>
    <source>
        <strain evidence="1">EP155</strain>
    </source>
</reference>
<name>A0A9P5CQL2_CRYP1</name>
<feature type="non-terminal residue" evidence="1">
    <location>
        <position position="65"/>
    </location>
</feature>
<dbReference type="RefSeq" id="XP_040778605.1">
    <property type="nucleotide sequence ID" value="XM_040916246.1"/>
</dbReference>
<protein>
    <recommendedName>
        <fullName evidence="3">CUE domain-containing protein</fullName>
    </recommendedName>
</protein>
<accession>A0A9P5CQL2</accession>
<keyword evidence="2" id="KW-1185">Reference proteome</keyword>
<dbReference type="EMBL" id="MU032346">
    <property type="protein sequence ID" value="KAF3767644.1"/>
    <property type="molecule type" value="Genomic_DNA"/>
</dbReference>
<evidence type="ECO:0000313" key="2">
    <source>
        <dbReference type="Proteomes" id="UP000803844"/>
    </source>
</evidence>
<dbReference type="GeneID" id="63833375"/>
<evidence type="ECO:0008006" key="3">
    <source>
        <dbReference type="Google" id="ProtNLM"/>
    </source>
</evidence>
<gene>
    <name evidence="1" type="ORF">M406DRAFT_244120</name>
</gene>
<evidence type="ECO:0000313" key="1">
    <source>
        <dbReference type="EMBL" id="KAF3767644.1"/>
    </source>
</evidence>